<dbReference type="Proteomes" id="UP001383192">
    <property type="component" value="Unassembled WGS sequence"/>
</dbReference>
<accession>A0AAW0CEE6</accession>
<evidence type="ECO:0000313" key="3">
    <source>
        <dbReference type="Proteomes" id="UP001383192"/>
    </source>
</evidence>
<sequence>MENYRWVDIKTVKRYMEHRNKTLNYDVHFVLRNVGVGVFHLELTDDESEWTPPDIMRLPDWVYLGGGFYDAVVDEGYSYELADYINYFVARTVFQPTLGLPPRARISKGTLDRIRNAMITTRPEEIKLSRVEMELIARLTQRFCYSACVASAEQFVDDVQANFFTGDTLETVKRMINCSLKKAQIKEHKQYYYDDNHISRYNFPDANVITGALLVKCLMKTTNCNTEDDAGELRRWMEEYPECKAVCLDLALRFKLPFKLDPMATTPTETSTDLDSTGTSPPESTIGSCA</sequence>
<reference evidence="2 3" key="1">
    <citation type="submission" date="2024-01" db="EMBL/GenBank/DDBJ databases">
        <title>A draft genome for a cacao thread blight-causing isolate of Paramarasmius palmivorus.</title>
        <authorList>
            <person name="Baruah I.K."/>
            <person name="Bukari Y."/>
            <person name="Amoako-Attah I."/>
            <person name="Meinhardt L.W."/>
            <person name="Bailey B.A."/>
            <person name="Cohen S.P."/>
        </authorList>
    </citation>
    <scope>NUCLEOTIDE SEQUENCE [LARGE SCALE GENOMIC DNA]</scope>
    <source>
        <strain evidence="2 3">GH-12</strain>
    </source>
</reference>
<protein>
    <submittedName>
        <fullName evidence="2">Uncharacterized protein</fullName>
    </submittedName>
</protein>
<keyword evidence="3" id="KW-1185">Reference proteome</keyword>
<dbReference type="AlphaFoldDB" id="A0AAW0CEE6"/>
<feature type="region of interest" description="Disordered" evidence="1">
    <location>
        <begin position="265"/>
        <end position="290"/>
    </location>
</feature>
<evidence type="ECO:0000256" key="1">
    <source>
        <dbReference type="SAM" id="MobiDB-lite"/>
    </source>
</evidence>
<comment type="caution">
    <text evidence="2">The sequence shown here is derived from an EMBL/GenBank/DDBJ whole genome shotgun (WGS) entry which is preliminary data.</text>
</comment>
<proteinExistence type="predicted"/>
<gene>
    <name evidence="2" type="ORF">VNI00_011194</name>
</gene>
<dbReference type="EMBL" id="JAYKXP010000047">
    <property type="protein sequence ID" value="KAK7037443.1"/>
    <property type="molecule type" value="Genomic_DNA"/>
</dbReference>
<organism evidence="2 3">
    <name type="scientific">Paramarasmius palmivorus</name>
    <dbReference type="NCBI Taxonomy" id="297713"/>
    <lineage>
        <taxon>Eukaryota</taxon>
        <taxon>Fungi</taxon>
        <taxon>Dikarya</taxon>
        <taxon>Basidiomycota</taxon>
        <taxon>Agaricomycotina</taxon>
        <taxon>Agaricomycetes</taxon>
        <taxon>Agaricomycetidae</taxon>
        <taxon>Agaricales</taxon>
        <taxon>Marasmiineae</taxon>
        <taxon>Marasmiaceae</taxon>
        <taxon>Paramarasmius</taxon>
    </lineage>
</organism>
<name>A0AAW0CEE6_9AGAR</name>
<evidence type="ECO:0000313" key="2">
    <source>
        <dbReference type="EMBL" id="KAK7037443.1"/>
    </source>
</evidence>